<dbReference type="PANTHER" id="PTHR15020:SF50">
    <property type="entry name" value="UPF0659 PROTEIN YMR090W"/>
    <property type="match status" value="1"/>
</dbReference>
<name>A0A448HI70_9ACTO</name>
<evidence type="ECO:0000313" key="3">
    <source>
        <dbReference type="Proteomes" id="UP000266895"/>
    </source>
</evidence>
<feature type="domain" description="NAD(P)-binding" evidence="1">
    <location>
        <begin position="8"/>
        <end position="196"/>
    </location>
</feature>
<proteinExistence type="predicted"/>
<dbReference type="InterPro" id="IPR016040">
    <property type="entry name" value="NAD(P)-bd_dom"/>
</dbReference>
<dbReference type="Pfam" id="PF13460">
    <property type="entry name" value="NAD_binding_10"/>
    <property type="match status" value="1"/>
</dbReference>
<evidence type="ECO:0000259" key="1">
    <source>
        <dbReference type="Pfam" id="PF13460"/>
    </source>
</evidence>
<evidence type="ECO:0000313" key="2">
    <source>
        <dbReference type="EMBL" id="VEG29052.1"/>
    </source>
</evidence>
<dbReference type="PANTHER" id="PTHR15020">
    <property type="entry name" value="FLAVIN REDUCTASE-RELATED"/>
    <property type="match status" value="1"/>
</dbReference>
<organism evidence="2 3">
    <name type="scientific">Actinomyces howellii</name>
    <dbReference type="NCBI Taxonomy" id="52771"/>
    <lineage>
        <taxon>Bacteria</taxon>
        <taxon>Bacillati</taxon>
        <taxon>Actinomycetota</taxon>
        <taxon>Actinomycetes</taxon>
        <taxon>Actinomycetales</taxon>
        <taxon>Actinomycetaceae</taxon>
        <taxon>Actinomyces</taxon>
    </lineage>
</organism>
<reference evidence="2 3" key="1">
    <citation type="submission" date="2018-12" db="EMBL/GenBank/DDBJ databases">
        <authorList>
            <consortium name="Pathogen Informatics"/>
        </authorList>
    </citation>
    <scope>NUCLEOTIDE SEQUENCE [LARGE SCALE GENOMIC DNA]</scope>
    <source>
        <strain evidence="2 3">NCTC11636</strain>
    </source>
</reference>
<dbReference type="AlphaFoldDB" id="A0A448HI70"/>
<dbReference type="RefSeq" id="WP_126382861.1">
    <property type="nucleotide sequence ID" value="NZ_LR134350.1"/>
</dbReference>
<dbReference type="KEGG" id="ahw:NCTC11636_01854"/>
<sequence>MSTIVIIGGHGKVARVLAQLLVDDGHEVVSLIRDPDQAAEVAATGAQPRVLSVEDATQADLADAMRGADAVVWSAGAGGKGGPARTEAVDHLAAVRSMEAARQAGVRRYVMVSWIGSHGPQPVPEDHPLRTYALAKLEADRYLQSTDLDWTIVGPGSLTLDAPSGRIEVGRVADAAETFTSRGNVASVIVTALGEPATIGRVIPFRDGSTEIAQALADVPAELADLS</sequence>
<dbReference type="EMBL" id="LR134350">
    <property type="protein sequence ID" value="VEG29052.1"/>
    <property type="molecule type" value="Genomic_DNA"/>
</dbReference>
<accession>A0A448HI70</accession>
<gene>
    <name evidence="2" type="ORF">NCTC11636_01854</name>
</gene>
<keyword evidence="3" id="KW-1185">Reference proteome</keyword>
<protein>
    <submittedName>
        <fullName evidence="2">NADH-flavin reductase</fullName>
    </submittedName>
</protein>
<dbReference type="Gene3D" id="3.40.50.720">
    <property type="entry name" value="NAD(P)-binding Rossmann-like Domain"/>
    <property type="match status" value="1"/>
</dbReference>
<dbReference type="CDD" id="cd05243">
    <property type="entry name" value="SDR_a5"/>
    <property type="match status" value="1"/>
</dbReference>
<dbReference type="Proteomes" id="UP000266895">
    <property type="component" value="Chromosome"/>
</dbReference>
<dbReference type="OrthoDB" id="4248066at2"/>
<dbReference type="SUPFAM" id="SSF51735">
    <property type="entry name" value="NAD(P)-binding Rossmann-fold domains"/>
    <property type="match status" value="1"/>
</dbReference>
<dbReference type="InterPro" id="IPR036291">
    <property type="entry name" value="NAD(P)-bd_dom_sf"/>
</dbReference>